<accession>A0A849XX82</accession>
<name>A0A849XX82_9FIRM</name>
<reference evidence="1 2" key="1">
    <citation type="submission" date="2020-04" db="EMBL/GenBank/DDBJ databases">
        <authorList>
            <person name="Pieper L."/>
        </authorList>
    </citation>
    <scope>NUCLEOTIDE SEQUENCE [LARGE SCALE GENOMIC DNA]</scope>
    <source>
        <strain evidence="1 2">F22</strain>
    </source>
</reference>
<sequence length="229" mass="26252">MKRSEQIVELMDDVKKIISQMAVVDVCEEEKPVEVGKTIMTSREVADMFQEYHSVTYRRIAQLIVELEPMEQTEFKMAQFKARHQEYPMWELTEKACKLYLARMKRDRCYGKKKTGIEKMEKELRCRVSGQKLVGDAESGYKDVRELFNQFITGPKGENREIPELTQAYERLRAVMEAQVPGAKADTAITSAVYDVAIESEMQGFIYGFQLFGAVLQGCGSSRRCAGEN</sequence>
<evidence type="ECO:0000313" key="1">
    <source>
        <dbReference type="EMBL" id="NUN85985.1"/>
    </source>
</evidence>
<protein>
    <submittedName>
        <fullName evidence="1">Uncharacterized protein</fullName>
    </submittedName>
</protein>
<comment type="caution">
    <text evidence="1">The sequence shown here is derived from an EMBL/GenBank/DDBJ whole genome shotgun (WGS) entry which is preliminary data.</text>
</comment>
<dbReference type="EMBL" id="JABWDC010000013">
    <property type="protein sequence ID" value="NUN85985.1"/>
    <property type="molecule type" value="Genomic_DNA"/>
</dbReference>
<reference evidence="1 2" key="2">
    <citation type="submission" date="2020-07" db="EMBL/GenBank/DDBJ databases">
        <title>Bacterial metabolism rescues the inhibition of intestinal drug absorption by food and drug additives.</title>
        <authorList>
            <person name="Zou L."/>
            <person name="Spanogiannopoulos P."/>
            <person name="Chien H.-C."/>
            <person name="Pieper L.M."/>
            <person name="Cai W."/>
            <person name="Khuri N."/>
            <person name="Pottel J."/>
            <person name="Vora B."/>
            <person name="Ni Z."/>
            <person name="Tsakalozou E."/>
            <person name="Zhang W."/>
            <person name="Shoichet B.K."/>
            <person name="Giacomini K.M."/>
            <person name="Turnbaugh P.J."/>
        </authorList>
    </citation>
    <scope>NUCLEOTIDE SEQUENCE [LARGE SCALE GENOMIC DNA]</scope>
    <source>
        <strain evidence="1 2">F22</strain>
    </source>
</reference>
<dbReference type="AlphaFoldDB" id="A0A849XX82"/>
<organism evidence="1 2">
    <name type="scientific">Coprococcus comes</name>
    <dbReference type="NCBI Taxonomy" id="410072"/>
    <lineage>
        <taxon>Bacteria</taxon>
        <taxon>Bacillati</taxon>
        <taxon>Bacillota</taxon>
        <taxon>Clostridia</taxon>
        <taxon>Lachnospirales</taxon>
        <taxon>Lachnospiraceae</taxon>
        <taxon>Coprococcus</taxon>
    </lineage>
</organism>
<evidence type="ECO:0000313" key="2">
    <source>
        <dbReference type="Proteomes" id="UP000554488"/>
    </source>
</evidence>
<gene>
    <name evidence="1" type="ORF">HUU93_05090</name>
</gene>
<dbReference type="RefSeq" id="WP_064786055.1">
    <property type="nucleotide sequence ID" value="NZ_JABWDC010000013.1"/>
</dbReference>
<proteinExistence type="predicted"/>
<dbReference type="Proteomes" id="UP000554488">
    <property type="component" value="Unassembled WGS sequence"/>
</dbReference>